<gene>
    <name evidence="2" type="ORF">Q5Y73_03715</name>
</gene>
<sequence length="52" mass="5830">MASIQKRGKDTYLLVAEAGNDPNGKRNRRTKTVKAKNKTEARKLLAEISDRS</sequence>
<dbReference type="RefSeq" id="WP_305990484.1">
    <property type="nucleotide sequence ID" value="NZ_JAVAMP010000001.1"/>
</dbReference>
<dbReference type="Proteomes" id="UP001231941">
    <property type="component" value="Unassembled WGS sequence"/>
</dbReference>
<feature type="region of interest" description="Disordered" evidence="1">
    <location>
        <begin position="17"/>
        <end position="37"/>
    </location>
</feature>
<reference evidence="2 3" key="1">
    <citation type="submission" date="2023-08" db="EMBL/GenBank/DDBJ databases">
        <authorList>
            <person name="Park J.-S."/>
        </authorList>
    </citation>
    <scope>NUCLEOTIDE SEQUENCE [LARGE SCALE GENOMIC DNA]</scope>
    <source>
        <strain evidence="2 3">2205SS18-9</strain>
    </source>
</reference>
<evidence type="ECO:0000313" key="3">
    <source>
        <dbReference type="Proteomes" id="UP001231941"/>
    </source>
</evidence>
<accession>A0ABT9IV11</accession>
<organism evidence="2 3">
    <name type="scientific">Chengkuizengella axinellae</name>
    <dbReference type="NCBI Taxonomy" id="3064388"/>
    <lineage>
        <taxon>Bacteria</taxon>
        <taxon>Bacillati</taxon>
        <taxon>Bacillota</taxon>
        <taxon>Bacilli</taxon>
        <taxon>Bacillales</taxon>
        <taxon>Paenibacillaceae</taxon>
        <taxon>Chengkuizengella</taxon>
    </lineage>
</organism>
<name>A0ABT9IV11_9BACL</name>
<feature type="compositionally biased region" description="Basic residues" evidence="1">
    <location>
        <begin position="25"/>
        <end position="36"/>
    </location>
</feature>
<evidence type="ECO:0000256" key="1">
    <source>
        <dbReference type="SAM" id="MobiDB-lite"/>
    </source>
</evidence>
<keyword evidence="3" id="KW-1185">Reference proteome</keyword>
<dbReference type="EMBL" id="JAVAMP010000001">
    <property type="protein sequence ID" value="MDP5273199.1"/>
    <property type="molecule type" value="Genomic_DNA"/>
</dbReference>
<evidence type="ECO:0000313" key="2">
    <source>
        <dbReference type="EMBL" id="MDP5273199.1"/>
    </source>
</evidence>
<comment type="caution">
    <text evidence="2">The sequence shown here is derived from an EMBL/GenBank/DDBJ whole genome shotgun (WGS) entry which is preliminary data.</text>
</comment>
<proteinExistence type="predicted"/>
<evidence type="ECO:0008006" key="4">
    <source>
        <dbReference type="Google" id="ProtNLM"/>
    </source>
</evidence>
<protein>
    <recommendedName>
        <fullName evidence="4">AP2-like integrase N-terminal domain-containing protein</fullName>
    </recommendedName>
</protein>